<dbReference type="GO" id="GO:0005829">
    <property type="term" value="C:cytosol"/>
    <property type="evidence" value="ECO:0007669"/>
    <property type="project" value="TreeGrafter"/>
</dbReference>
<dbReference type="AlphaFoldDB" id="A0AAV8YRG8"/>
<keyword evidence="4" id="KW-1185">Reference proteome</keyword>
<dbReference type="Proteomes" id="UP001162156">
    <property type="component" value="Unassembled WGS sequence"/>
</dbReference>
<dbReference type="PROSITE" id="PS50211">
    <property type="entry name" value="DENN"/>
    <property type="match status" value="1"/>
</dbReference>
<feature type="compositionally biased region" description="Polar residues" evidence="1">
    <location>
        <begin position="450"/>
        <end position="463"/>
    </location>
</feature>
<dbReference type="PANTHER" id="PTHR13196">
    <property type="entry name" value="DENN DOMAIN-CONTAINING"/>
    <property type="match status" value="1"/>
</dbReference>
<dbReference type="InterPro" id="IPR037516">
    <property type="entry name" value="Tripartite_DENN"/>
</dbReference>
<name>A0AAV8YRG8_9CUCU</name>
<dbReference type="InterPro" id="IPR043153">
    <property type="entry name" value="DENN_C"/>
</dbReference>
<dbReference type="Gene3D" id="6.10.140.1000">
    <property type="match status" value="1"/>
</dbReference>
<dbReference type="GO" id="GO:1901981">
    <property type="term" value="F:phosphatidylinositol phosphate binding"/>
    <property type="evidence" value="ECO:0007669"/>
    <property type="project" value="TreeGrafter"/>
</dbReference>
<comment type="caution">
    <text evidence="3">The sequence shown here is derived from an EMBL/GenBank/DDBJ whole genome shotgun (WGS) entry which is preliminary data.</text>
</comment>
<feature type="compositionally biased region" description="Basic and acidic residues" evidence="1">
    <location>
        <begin position="425"/>
        <end position="435"/>
    </location>
</feature>
<accession>A0AAV8YRG8</accession>
<dbReference type="Pfam" id="PF03455">
    <property type="entry name" value="dDENN"/>
    <property type="match status" value="1"/>
</dbReference>
<organism evidence="3 4">
    <name type="scientific">Rhamnusium bicolor</name>
    <dbReference type="NCBI Taxonomy" id="1586634"/>
    <lineage>
        <taxon>Eukaryota</taxon>
        <taxon>Metazoa</taxon>
        <taxon>Ecdysozoa</taxon>
        <taxon>Arthropoda</taxon>
        <taxon>Hexapoda</taxon>
        <taxon>Insecta</taxon>
        <taxon>Pterygota</taxon>
        <taxon>Neoptera</taxon>
        <taxon>Endopterygota</taxon>
        <taxon>Coleoptera</taxon>
        <taxon>Polyphaga</taxon>
        <taxon>Cucujiformia</taxon>
        <taxon>Chrysomeloidea</taxon>
        <taxon>Cerambycidae</taxon>
        <taxon>Lepturinae</taxon>
        <taxon>Rhagiini</taxon>
        <taxon>Rhamnusium</taxon>
    </lineage>
</organism>
<reference evidence="3" key="1">
    <citation type="journal article" date="2023" name="Insect Mol. Biol.">
        <title>Genome sequencing provides insights into the evolution of gene families encoding plant cell wall-degrading enzymes in longhorned beetles.</title>
        <authorList>
            <person name="Shin N.R."/>
            <person name="Okamura Y."/>
            <person name="Kirsch R."/>
            <person name="Pauchet Y."/>
        </authorList>
    </citation>
    <scope>NUCLEOTIDE SEQUENCE</scope>
    <source>
        <strain evidence="3">RBIC_L_NR</strain>
    </source>
</reference>
<gene>
    <name evidence="3" type="ORF">NQ314_007110</name>
</gene>
<dbReference type="InterPro" id="IPR005112">
    <property type="entry name" value="dDENN_dom"/>
</dbReference>
<feature type="region of interest" description="Disordered" evidence="1">
    <location>
        <begin position="414"/>
        <end position="463"/>
    </location>
</feature>
<dbReference type="GO" id="GO:0032456">
    <property type="term" value="P:endocytic recycling"/>
    <property type="evidence" value="ECO:0007669"/>
    <property type="project" value="TreeGrafter"/>
</dbReference>
<dbReference type="SMART" id="SM00801">
    <property type="entry name" value="dDENN"/>
    <property type="match status" value="1"/>
</dbReference>
<protein>
    <recommendedName>
        <fullName evidence="2">UDENN domain-containing protein</fullName>
    </recommendedName>
</protein>
<dbReference type="InterPro" id="IPR040032">
    <property type="entry name" value="DENND1A/B/C"/>
</dbReference>
<feature type="domain" description="UDENN" evidence="2">
    <location>
        <begin position="1"/>
        <end position="141"/>
    </location>
</feature>
<evidence type="ECO:0000259" key="2">
    <source>
        <dbReference type="PROSITE" id="PS50211"/>
    </source>
</evidence>
<dbReference type="GO" id="GO:0005085">
    <property type="term" value="F:guanyl-nucleotide exchange factor activity"/>
    <property type="evidence" value="ECO:0007669"/>
    <property type="project" value="InterPro"/>
</dbReference>
<feature type="compositionally biased region" description="Polar residues" evidence="1">
    <location>
        <begin position="269"/>
        <end position="278"/>
    </location>
</feature>
<dbReference type="Gene3D" id="3.40.50.11500">
    <property type="match status" value="1"/>
</dbReference>
<evidence type="ECO:0000313" key="3">
    <source>
        <dbReference type="EMBL" id="KAJ8954336.1"/>
    </source>
</evidence>
<sequence>MPQLNTTDTKKANVLIIKKAKQVRRSEIGDVVILDADANTVETPFDDLNNLPQEVIASLKKQLRNKSLGDGVSRAFLRALVQLIGGYRDALKFQPGQKVTFDEEKFIETRPISLQPFLREMLHLQIFQQFIEERLIMLNTGQGFSDEFEFELEGYCAKSGSKLKQQYKEWTSTMKKEGSAFFKSVKDKANPAMKSAVKTVKDGGKGMKSAYKGWRSRLKENQGPHQLSNGLDGGDKPRSAPNSPTGKRRTIAGFSAPIATYRKDAASYSPLSPASQPISPDALDTPRSGSPSIEIPRIDLMNEMEDLLQLRLDTPPLTDRPDRWVFPSRMGAPLASPPNRFFLQNLNNSQETQNLLQSPDDVFLSPPSVPPRVPPKDTSRDLFGTTPFVVGGGHSENGDPLFFVANQHSVDIVKLSPPTCSPRRKQNEETEDLIRLDSTSDLDDFDPLKSKSSPCRSSVTSSQAPLSITNPLYTYENHTIKQNGGMPSSQQRSNRECNRNDQDLLQEYGLDFNFSSIQSQHNFDPFNANKVNSQGQWTKFE</sequence>
<dbReference type="EMBL" id="JANEYF010001922">
    <property type="protein sequence ID" value="KAJ8954336.1"/>
    <property type="molecule type" value="Genomic_DNA"/>
</dbReference>
<feature type="region of interest" description="Disordered" evidence="1">
    <location>
        <begin position="219"/>
        <end position="254"/>
    </location>
</feature>
<dbReference type="PANTHER" id="PTHR13196:SF14">
    <property type="entry name" value="UDENN DOMAIN-CONTAINING PROTEIN"/>
    <property type="match status" value="1"/>
</dbReference>
<feature type="region of interest" description="Disordered" evidence="1">
    <location>
        <begin position="267"/>
        <end position="294"/>
    </location>
</feature>
<dbReference type="GO" id="GO:0006897">
    <property type="term" value="P:endocytosis"/>
    <property type="evidence" value="ECO:0007669"/>
    <property type="project" value="TreeGrafter"/>
</dbReference>
<evidence type="ECO:0000313" key="4">
    <source>
        <dbReference type="Proteomes" id="UP001162156"/>
    </source>
</evidence>
<proteinExistence type="predicted"/>
<evidence type="ECO:0000256" key="1">
    <source>
        <dbReference type="SAM" id="MobiDB-lite"/>
    </source>
</evidence>